<proteinExistence type="predicted"/>
<evidence type="ECO:0000256" key="1">
    <source>
        <dbReference type="SAM" id="Phobius"/>
    </source>
</evidence>
<organism evidence="2 3">
    <name type="scientific">Hydrogenoanaerobacterium saccharovorans</name>
    <dbReference type="NCBI Taxonomy" id="474960"/>
    <lineage>
        <taxon>Bacteria</taxon>
        <taxon>Bacillati</taxon>
        <taxon>Bacillota</taxon>
        <taxon>Clostridia</taxon>
        <taxon>Eubacteriales</taxon>
        <taxon>Oscillospiraceae</taxon>
        <taxon>Hydrogenoanaerobacterium</taxon>
    </lineage>
</organism>
<evidence type="ECO:0000313" key="3">
    <source>
        <dbReference type="Proteomes" id="UP000199158"/>
    </source>
</evidence>
<accession>A0A1H8AGN5</accession>
<reference evidence="2 3" key="1">
    <citation type="submission" date="2016-10" db="EMBL/GenBank/DDBJ databases">
        <authorList>
            <person name="de Groot N.N."/>
        </authorList>
    </citation>
    <scope>NUCLEOTIDE SEQUENCE [LARGE SCALE GENOMIC DNA]</scope>
    <source>
        <strain evidence="2 3">CGMCC 1.5070</strain>
    </source>
</reference>
<keyword evidence="1" id="KW-1133">Transmembrane helix</keyword>
<dbReference type="InterPro" id="IPR024399">
    <property type="entry name" value="DUF2628"/>
</dbReference>
<sequence>MLAEKTCPSCNADMENECRFCSSCGYDFTQGTPNVIAIDDHRIEGYLTADIASFVDKKSDVYTDKLEAIEQKRITYNWCAFLFTANWFAYRRMYGWAVGIILTSVLIGIGIAAVLITPLTNGTISSEMFALLSFAAGLVLRVVCGFLGDRIYWSRIKKALDLENCKGRPPVYDSKLKQRLGLAGGTSVPAVVISVVAGEIFIQLVTAFVTPAITNMLL</sequence>
<dbReference type="EMBL" id="FOCG01000001">
    <property type="protein sequence ID" value="SEM69935.1"/>
    <property type="molecule type" value="Genomic_DNA"/>
</dbReference>
<keyword evidence="1" id="KW-0472">Membrane</keyword>
<dbReference type="Proteomes" id="UP000199158">
    <property type="component" value="Unassembled WGS sequence"/>
</dbReference>
<keyword evidence="1" id="KW-0812">Transmembrane</keyword>
<dbReference type="RefSeq" id="WP_162840824.1">
    <property type="nucleotide sequence ID" value="NZ_FOCG01000001.1"/>
</dbReference>
<evidence type="ECO:0000313" key="2">
    <source>
        <dbReference type="EMBL" id="SEM69935.1"/>
    </source>
</evidence>
<protein>
    <recommendedName>
        <fullName evidence="4">Zinc-ribbon domain-containing protein</fullName>
    </recommendedName>
</protein>
<evidence type="ECO:0008006" key="4">
    <source>
        <dbReference type="Google" id="ProtNLM"/>
    </source>
</evidence>
<dbReference type="STRING" id="474960.SAMN05216180_1329"/>
<feature type="transmembrane region" description="Helical" evidence="1">
    <location>
        <begin position="93"/>
        <end position="116"/>
    </location>
</feature>
<dbReference type="Pfam" id="PF10947">
    <property type="entry name" value="DUF2628"/>
    <property type="match status" value="1"/>
</dbReference>
<gene>
    <name evidence="2" type="ORF">SAMN05216180_1329</name>
</gene>
<name>A0A1H8AGN5_9FIRM</name>
<feature type="transmembrane region" description="Helical" evidence="1">
    <location>
        <begin position="128"/>
        <end position="148"/>
    </location>
</feature>
<dbReference type="AlphaFoldDB" id="A0A1H8AGN5"/>
<keyword evidence="3" id="KW-1185">Reference proteome</keyword>